<sequence length="99" mass="11168">MYLFQSSLLVTEKRIPRGLWLKRDLIVLIHFYAAFACGSREKVLFGLGLQENGPAQVYGRCKYSAYGYKETNPVWFTAARLLFASTCGYAEMPTLGMGD</sequence>
<dbReference type="AlphaFoldDB" id="A0A1G2CG64"/>
<evidence type="ECO:0000313" key="2">
    <source>
        <dbReference type="Proteomes" id="UP000178880"/>
    </source>
</evidence>
<comment type="caution">
    <text evidence="1">The sequence shown here is derived from an EMBL/GenBank/DDBJ whole genome shotgun (WGS) entry which is preliminary data.</text>
</comment>
<proteinExistence type="predicted"/>
<reference evidence="1 2" key="1">
    <citation type="journal article" date="2016" name="Nat. Commun.">
        <title>Thousands of microbial genomes shed light on interconnected biogeochemical processes in an aquifer system.</title>
        <authorList>
            <person name="Anantharaman K."/>
            <person name="Brown C.T."/>
            <person name="Hug L.A."/>
            <person name="Sharon I."/>
            <person name="Castelle C.J."/>
            <person name="Probst A.J."/>
            <person name="Thomas B.C."/>
            <person name="Singh A."/>
            <person name="Wilkins M.J."/>
            <person name="Karaoz U."/>
            <person name="Brodie E.L."/>
            <person name="Williams K.H."/>
            <person name="Hubbard S.S."/>
            <person name="Banfield J.F."/>
        </authorList>
    </citation>
    <scope>NUCLEOTIDE SEQUENCE [LARGE SCALE GENOMIC DNA]</scope>
</reference>
<gene>
    <name evidence="1" type="ORF">A2945_03545</name>
</gene>
<dbReference type="EMBL" id="MHLA01000001">
    <property type="protein sequence ID" value="OGZ00394.1"/>
    <property type="molecule type" value="Genomic_DNA"/>
</dbReference>
<name>A0A1G2CG64_9BACT</name>
<organism evidence="1 2">
    <name type="scientific">Candidatus Liptonbacteria bacterium RIFCSPLOWO2_01_FULL_52_25</name>
    <dbReference type="NCBI Taxonomy" id="1798650"/>
    <lineage>
        <taxon>Bacteria</taxon>
        <taxon>Candidatus Liptoniibacteriota</taxon>
    </lineage>
</organism>
<dbReference type="STRING" id="1798650.A2945_03545"/>
<dbReference type="Proteomes" id="UP000178880">
    <property type="component" value="Unassembled WGS sequence"/>
</dbReference>
<evidence type="ECO:0000313" key="1">
    <source>
        <dbReference type="EMBL" id="OGZ00394.1"/>
    </source>
</evidence>
<accession>A0A1G2CG64</accession>
<protein>
    <submittedName>
        <fullName evidence="1">Uncharacterized protein</fullName>
    </submittedName>
</protein>